<accession>A0ACB9L5P0</accession>
<evidence type="ECO:0000313" key="2">
    <source>
        <dbReference type="Proteomes" id="UP001057402"/>
    </source>
</evidence>
<organism evidence="1 2">
    <name type="scientific">Melastoma candidum</name>
    <dbReference type="NCBI Taxonomy" id="119954"/>
    <lineage>
        <taxon>Eukaryota</taxon>
        <taxon>Viridiplantae</taxon>
        <taxon>Streptophyta</taxon>
        <taxon>Embryophyta</taxon>
        <taxon>Tracheophyta</taxon>
        <taxon>Spermatophyta</taxon>
        <taxon>Magnoliopsida</taxon>
        <taxon>eudicotyledons</taxon>
        <taxon>Gunneridae</taxon>
        <taxon>Pentapetalae</taxon>
        <taxon>rosids</taxon>
        <taxon>malvids</taxon>
        <taxon>Myrtales</taxon>
        <taxon>Melastomataceae</taxon>
        <taxon>Melastomatoideae</taxon>
        <taxon>Melastomateae</taxon>
        <taxon>Melastoma</taxon>
    </lineage>
</organism>
<reference evidence="2" key="1">
    <citation type="journal article" date="2023" name="Front. Plant Sci.">
        <title>Chromosomal-level genome assembly of Melastoma candidum provides insights into trichome evolution.</title>
        <authorList>
            <person name="Zhong Y."/>
            <person name="Wu W."/>
            <person name="Sun C."/>
            <person name="Zou P."/>
            <person name="Liu Y."/>
            <person name="Dai S."/>
            <person name="Zhou R."/>
        </authorList>
    </citation>
    <scope>NUCLEOTIDE SEQUENCE [LARGE SCALE GENOMIC DNA]</scope>
</reference>
<sequence length="95" mass="9882">MAATVAGRCALRRAMAVAVANSAAAAGTASPARMAGVFRSTGYHCRIASSRLIRRELSSLLPAHSALASACLVSKLPSELSYRAEGRFSNYVSPI</sequence>
<dbReference type="EMBL" id="CM042891">
    <property type="protein sequence ID" value="KAI4304726.1"/>
    <property type="molecule type" value="Genomic_DNA"/>
</dbReference>
<protein>
    <submittedName>
        <fullName evidence="1">Uncharacterized protein</fullName>
    </submittedName>
</protein>
<gene>
    <name evidence="1" type="ORF">MLD38_040201</name>
</gene>
<comment type="caution">
    <text evidence="1">The sequence shown here is derived from an EMBL/GenBank/DDBJ whole genome shotgun (WGS) entry which is preliminary data.</text>
</comment>
<proteinExistence type="predicted"/>
<evidence type="ECO:0000313" key="1">
    <source>
        <dbReference type="EMBL" id="KAI4304726.1"/>
    </source>
</evidence>
<name>A0ACB9L5P0_9MYRT</name>
<keyword evidence="2" id="KW-1185">Reference proteome</keyword>
<dbReference type="Proteomes" id="UP001057402">
    <property type="component" value="Chromosome 12"/>
</dbReference>